<dbReference type="EMBL" id="JWZT01004955">
    <property type="protein sequence ID" value="KII62509.1"/>
    <property type="molecule type" value="Genomic_DNA"/>
</dbReference>
<evidence type="ECO:0000313" key="2">
    <source>
        <dbReference type="EMBL" id="KII62509.1"/>
    </source>
</evidence>
<feature type="transmembrane region" description="Helical" evidence="1">
    <location>
        <begin position="157"/>
        <end position="177"/>
    </location>
</feature>
<protein>
    <submittedName>
        <fullName evidence="2">Uncharacterized protein</fullName>
    </submittedName>
</protein>
<keyword evidence="3" id="KW-1185">Reference proteome</keyword>
<keyword evidence="1" id="KW-0472">Membrane</keyword>
<accession>A0A0C2MDX3</accession>
<sequence>MGDDVCILDDFFFPYEIQEFFKYLKSKSIPKDDYPRMMFSAQCNIFKSTDEHYRRSITLKNQRDMVVKYLVANRNTTKGSDTTDEYLIKGLEKHSVLNGWTKDRLLFKIIQCYLQNDNLDKAMKYAKSREHADLYNPDPSHNQYIKPTNPYDATHTMAPFFFILCSVIIAIGVVWVVHYKRGVVNRYERIEFQGNGIYWPVRENLIVEE</sequence>
<keyword evidence="1" id="KW-0812">Transmembrane</keyword>
<keyword evidence="1" id="KW-1133">Transmembrane helix</keyword>
<reference evidence="2 3" key="1">
    <citation type="journal article" date="2014" name="Genome Biol. Evol.">
        <title>The genome of the myxosporean Thelohanellus kitauei shows adaptations to nutrient acquisition within its fish host.</title>
        <authorList>
            <person name="Yang Y."/>
            <person name="Xiong J."/>
            <person name="Zhou Z."/>
            <person name="Huo F."/>
            <person name="Miao W."/>
            <person name="Ran C."/>
            <person name="Liu Y."/>
            <person name="Zhang J."/>
            <person name="Feng J."/>
            <person name="Wang M."/>
            <person name="Wang M."/>
            <person name="Wang L."/>
            <person name="Yao B."/>
        </authorList>
    </citation>
    <scope>NUCLEOTIDE SEQUENCE [LARGE SCALE GENOMIC DNA]</scope>
    <source>
        <strain evidence="2">Wuqing</strain>
    </source>
</reference>
<evidence type="ECO:0000256" key="1">
    <source>
        <dbReference type="SAM" id="Phobius"/>
    </source>
</evidence>
<gene>
    <name evidence="2" type="ORF">RF11_04781</name>
</gene>
<dbReference type="Proteomes" id="UP000031668">
    <property type="component" value="Unassembled WGS sequence"/>
</dbReference>
<organism evidence="2 3">
    <name type="scientific">Thelohanellus kitauei</name>
    <name type="common">Myxosporean</name>
    <dbReference type="NCBI Taxonomy" id="669202"/>
    <lineage>
        <taxon>Eukaryota</taxon>
        <taxon>Metazoa</taxon>
        <taxon>Cnidaria</taxon>
        <taxon>Myxozoa</taxon>
        <taxon>Myxosporea</taxon>
        <taxon>Bivalvulida</taxon>
        <taxon>Platysporina</taxon>
        <taxon>Myxobolidae</taxon>
        <taxon>Thelohanellus</taxon>
    </lineage>
</organism>
<proteinExistence type="predicted"/>
<evidence type="ECO:0000313" key="3">
    <source>
        <dbReference type="Proteomes" id="UP000031668"/>
    </source>
</evidence>
<comment type="caution">
    <text evidence="2">The sequence shown here is derived from an EMBL/GenBank/DDBJ whole genome shotgun (WGS) entry which is preliminary data.</text>
</comment>
<dbReference type="AlphaFoldDB" id="A0A0C2MDX3"/>
<name>A0A0C2MDX3_THEKT</name>